<dbReference type="EMBL" id="QJJK01000008">
    <property type="protein sequence ID" value="PXW56411.1"/>
    <property type="molecule type" value="Genomic_DNA"/>
</dbReference>
<feature type="signal peptide" evidence="2">
    <location>
        <begin position="1"/>
        <end position="24"/>
    </location>
</feature>
<evidence type="ECO:0000256" key="1">
    <source>
        <dbReference type="SAM" id="MobiDB-lite"/>
    </source>
</evidence>
<accession>A0A2V3U299</accession>
<reference evidence="3 4" key="1">
    <citation type="submission" date="2018-05" db="EMBL/GenBank/DDBJ databases">
        <title>Genomic Encyclopedia of Type Strains, Phase IV (KMG-IV): sequencing the most valuable type-strain genomes for metagenomic binning, comparative biology and taxonomic classification.</title>
        <authorList>
            <person name="Goeker M."/>
        </authorList>
    </citation>
    <scope>NUCLEOTIDE SEQUENCE [LARGE SCALE GENOMIC DNA]</scope>
    <source>
        <strain evidence="3 4">DSM 6462</strain>
    </source>
</reference>
<sequence>MLKIIKYTAYIALILCTIGAVIMAQDATAIDAAPQQVAQAQPAAKRPAAKPRPAAAPKAQPAPAEPAEAVKAEAPQPAEGAGGATEEAAAPQAQVPLYTQHALQAGLQNCTPIVNHLGNMAADTDYAVQSVWNRDQPNAHMFWQLMGLSYSGRPGLNKASSILVAAPMSENQCEGVLVQVIPSPRSCEAIGASLGKEGGRALEGLVGVRNIMTVRGERVMLLPSAKSCVIVSVMGAQSQPRSQ</sequence>
<name>A0A2V3U299_9HYPH</name>
<feature type="region of interest" description="Disordered" evidence="1">
    <location>
        <begin position="41"/>
        <end position="89"/>
    </location>
</feature>
<dbReference type="AlphaFoldDB" id="A0A2V3U299"/>
<evidence type="ECO:0000256" key="2">
    <source>
        <dbReference type="SAM" id="SignalP"/>
    </source>
</evidence>
<gene>
    <name evidence="3" type="ORF">C7450_108161</name>
</gene>
<dbReference type="Proteomes" id="UP000248021">
    <property type="component" value="Unassembled WGS sequence"/>
</dbReference>
<evidence type="ECO:0000313" key="3">
    <source>
        <dbReference type="EMBL" id="PXW56411.1"/>
    </source>
</evidence>
<keyword evidence="4" id="KW-1185">Reference proteome</keyword>
<evidence type="ECO:0000313" key="4">
    <source>
        <dbReference type="Proteomes" id="UP000248021"/>
    </source>
</evidence>
<protein>
    <submittedName>
        <fullName evidence="3">Uncharacterized protein</fullName>
    </submittedName>
</protein>
<comment type="caution">
    <text evidence="3">The sequence shown here is derived from an EMBL/GenBank/DDBJ whole genome shotgun (WGS) entry which is preliminary data.</text>
</comment>
<feature type="chain" id="PRO_5041067751" evidence="2">
    <location>
        <begin position="25"/>
        <end position="243"/>
    </location>
</feature>
<proteinExistence type="predicted"/>
<keyword evidence="2" id="KW-0732">Signal</keyword>
<dbReference type="RefSeq" id="WP_110376157.1">
    <property type="nucleotide sequence ID" value="NZ_CAKNFM010000006.1"/>
</dbReference>
<dbReference type="OrthoDB" id="7573289at2"/>
<organism evidence="3 4">
    <name type="scientific">Chelatococcus asaccharovorans</name>
    <dbReference type="NCBI Taxonomy" id="28210"/>
    <lineage>
        <taxon>Bacteria</taxon>
        <taxon>Pseudomonadati</taxon>
        <taxon>Pseudomonadota</taxon>
        <taxon>Alphaproteobacteria</taxon>
        <taxon>Hyphomicrobiales</taxon>
        <taxon>Chelatococcaceae</taxon>
        <taxon>Chelatococcus</taxon>
    </lineage>
</organism>